<proteinExistence type="predicted"/>
<evidence type="ECO:0000313" key="5">
    <source>
        <dbReference type="Proteomes" id="UP000236291"/>
    </source>
</evidence>
<reference evidence="4 5" key="1">
    <citation type="journal article" date="2014" name="Am. J. Bot.">
        <title>Genome assembly and annotation for red clover (Trifolium pratense; Fabaceae).</title>
        <authorList>
            <person name="Istvanek J."/>
            <person name="Jaros M."/>
            <person name="Krenek A."/>
            <person name="Repkova J."/>
        </authorList>
    </citation>
    <scope>NUCLEOTIDE SEQUENCE [LARGE SCALE GENOMIC DNA]</scope>
    <source>
        <strain evidence="5">cv. Tatra</strain>
        <tissue evidence="4">Young leaves</tissue>
    </source>
</reference>
<dbReference type="InterPro" id="IPR036236">
    <property type="entry name" value="Znf_C2H2_sf"/>
</dbReference>
<dbReference type="SUPFAM" id="SSF57667">
    <property type="entry name" value="beta-beta-alpha zinc fingers"/>
    <property type="match status" value="1"/>
</dbReference>
<dbReference type="PANTHER" id="PTHR46326">
    <property type="entry name" value="ZINC FINGER PROTEIN ZAT1-RELATED"/>
    <property type="match status" value="1"/>
</dbReference>
<sequence length="187" mass="21279">MENKGRVCPICDKLFSNGKALGGHMKAHLAKLPLPPKPSMESTKHSTHFNARSDPIPNLRSLKRNFCYALANSGGNSTFEFYPKIPTGKRSKRQRKQFIVAEEKEDITQSNEAKENAENTQCKIVYNNTDLELAETIVFMNRKEWQQINEKYLGEEVGRSGNEDVELDQVREEHMKVYFSGPVVSNS</sequence>
<dbReference type="Pfam" id="PF13912">
    <property type="entry name" value="zf-C2H2_6"/>
    <property type="match status" value="1"/>
</dbReference>
<evidence type="ECO:0000256" key="2">
    <source>
        <dbReference type="SAM" id="MobiDB-lite"/>
    </source>
</evidence>
<dbReference type="GO" id="GO:0006355">
    <property type="term" value="P:regulation of DNA-templated transcription"/>
    <property type="evidence" value="ECO:0007669"/>
    <property type="project" value="InterPro"/>
</dbReference>
<name>A0A2K3P594_TRIPR</name>
<gene>
    <name evidence="4" type="ORF">L195_g007034</name>
</gene>
<keyword evidence="1" id="KW-0863">Zinc-finger</keyword>
<dbReference type="OrthoDB" id="1423434at2759"/>
<dbReference type="EMBL" id="ASHM01003835">
    <property type="protein sequence ID" value="PNY10457.1"/>
    <property type="molecule type" value="Genomic_DNA"/>
</dbReference>
<keyword evidence="1" id="KW-0479">Metal-binding</keyword>
<feature type="domain" description="C2H2-type" evidence="3">
    <location>
        <begin position="6"/>
        <end position="33"/>
    </location>
</feature>
<dbReference type="InterPro" id="IPR013087">
    <property type="entry name" value="Znf_C2H2_type"/>
</dbReference>
<evidence type="ECO:0000313" key="4">
    <source>
        <dbReference type="EMBL" id="PNY10457.1"/>
    </source>
</evidence>
<organism evidence="4 5">
    <name type="scientific">Trifolium pratense</name>
    <name type="common">Red clover</name>
    <dbReference type="NCBI Taxonomy" id="57577"/>
    <lineage>
        <taxon>Eukaryota</taxon>
        <taxon>Viridiplantae</taxon>
        <taxon>Streptophyta</taxon>
        <taxon>Embryophyta</taxon>
        <taxon>Tracheophyta</taxon>
        <taxon>Spermatophyta</taxon>
        <taxon>Magnoliopsida</taxon>
        <taxon>eudicotyledons</taxon>
        <taxon>Gunneridae</taxon>
        <taxon>Pentapetalae</taxon>
        <taxon>rosids</taxon>
        <taxon>fabids</taxon>
        <taxon>Fabales</taxon>
        <taxon>Fabaceae</taxon>
        <taxon>Papilionoideae</taxon>
        <taxon>50 kb inversion clade</taxon>
        <taxon>NPAAA clade</taxon>
        <taxon>Hologalegina</taxon>
        <taxon>IRL clade</taxon>
        <taxon>Trifolieae</taxon>
        <taxon>Trifolium</taxon>
    </lineage>
</organism>
<dbReference type="AlphaFoldDB" id="A0A2K3P594"/>
<accession>A0A2K3P594</accession>
<protein>
    <submittedName>
        <fullName evidence="4">Zinc finger protein ZAT1-like</fullName>
    </submittedName>
</protein>
<reference evidence="4 5" key="2">
    <citation type="journal article" date="2017" name="Front. Plant Sci.">
        <title>Gene Classification and Mining of Molecular Markers Useful in Red Clover (Trifolium pratense) Breeding.</title>
        <authorList>
            <person name="Istvanek J."/>
            <person name="Dluhosova J."/>
            <person name="Dluhos P."/>
            <person name="Patkova L."/>
            <person name="Nedelnik J."/>
            <person name="Repkova J."/>
        </authorList>
    </citation>
    <scope>NUCLEOTIDE SEQUENCE [LARGE SCALE GENOMIC DNA]</scope>
    <source>
        <strain evidence="5">cv. Tatra</strain>
        <tissue evidence="4">Young leaves</tissue>
    </source>
</reference>
<dbReference type="PANTHER" id="PTHR46326:SF10">
    <property type="entry name" value="C2H2 AND C2HC ZINC FINGER PROTEIN"/>
    <property type="match status" value="1"/>
</dbReference>
<dbReference type="STRING" id="57577.A0A2K3P594"/>
<dbReference type="PROSITE" id="PS50157">
    <property type="entry name" value="ZINC_FINGER_C2H2_2"/>
    <property type="match status" value="1"/>
</dbReference>
<feature type="region of interest" description="Disordered" evidence="2">
    <location>
        <begin position="33"/>
        <end position="55"/>
    </location>
</feature>
<dbReference type="InterPro" id="IPR044303">
    <property type="entry name" value="ZAT1/4/9"/>
</dbReference>
<dbReference type="PROSITE" id="PS00028">
    <property type="entry name" value="ZINC_FINGER_C2H2_1"/>
    <property type="match status" value="1"/>
</dbReference>
<evidence type="ECO:0000256" key="1">
    <source>
        <dbReference type="PROSITE-ProRule" id="PRU00042"/>
    </source>
</evidence>
<dbReference type="Proteomes" id="UP000236291">
    <property type="component" value="Unassembled WGS sequence"/>
</dbReference>
<dbReference type="Gramene" id="Tp57577_TGAC_v2_mRNA34127">
    <property type="protein sequence ID" value="Tp57577_TGAC_v2_mRNA34127"/>
    <property type="gene ID" value="Tp57577_TGAC_v2_gene33015"/>
</dbReference>
<evidence type="ECO:0000259" key="3">
    <source>
        <dbReference type="PROSITE" id="PS50157"/>
    </source>
</evidence>
<dbReference type="GO" id="GO:0008270">
    <property type="term" value="F:zinc ion binding"/>
    <property type="evidence" value="ECO:0007669"/>
    <property type="project" value="UniProtKB-KW"/>
</dbReference>
<comment type="caution">
    <text evidence="4">The sequence shown here is derived from an EMBL/GenBank/DDBJ whole genome shotgun (WGS) entry which is preliminary data.</text>
</comment>
<keyword evidence="1" id="KW-0862">Zinc</keyword>